<dbReference type="SUPFAM" id="SSF53098">
    <property type="entry name" value="Ribonuclease H-like"/>
    <property type="match status" value="1"/>
</dbReference>
<gene>
    <name evidence="2" type="ORF">ACJMK2_002405</name>
</gene>
<dbReference type="PANTHER" id="PTHR47611">
    <property type="entry name" value="HAT DIMERISATION DOMAIN, C-TERMINAL"/>
    <property type="match status" value="1"/>
</dbReference>
<reference evidence="2 3" key="1">
    <citation type="submission" date="2024-11" db="EMBL/GenBank/DDBJ databases">
        <title>Chromosome-level genome assembly of the freshwater bivalve Anodonta woodiana.</title>
        <authorList>
            <person name="Chen X."/>
        </authorList>
    </citation>
    <scope>NUCLEOTIDE SEQUENCE [LARGE SCALE GENOMIC DNA]</scope>
    <source>
        <strain evidence="2">MN2024</strain>
        <tissue evidence="2">Gills</tissue>
    </source>
</reference>
<dbReference type="PANTHER" id="PTHR47611:SF3">
    <property type="entry name" value="HAT C-TERMINAL DIMERISATION DOMAIN-CONTAINING PROTEIN"/>
    <property type="match status" value="1"/>
</dbReference>
<sequence length="84" mass="9662">MEELEEELKNYRAFPSIPLDSDHLQWWKSHEQRFPRLAKLAKSLLCSLTTSVPLERVFSTAGDIVNAQRSALKPNHVDALIFVK</sequence>
<accession>A0ABD3XVU0</accession>
<name>A0ABD3XVU0_SINWO</name>
<dbReference type="AlphaFoldDB" id="A0ABD3XVU0"/>
<organism evidence="2 3">
    <name type="scientific">Sinanodonta woodiana</name>
    <name type="common">Chinese pond mussel</name>
    <name type="synonym">Anodonta woodiana</name>
    <dbReference type="NCBI Taxonomy" id="1069815"/>
    <lineage>
        <taxon>Eukaryota</taxon>
        <taxon>Metazoa</taxon>
        <taxon>Spiralia</taxon>
        <taxon>Lophotrochozoa</taxon>
        <taxon>Mollusca</taxon>
        <taxon>Bivalvia</taxon>
        <taxon>Autobranchia</taxon>
        <taxon>Heteroconchia</taxon>
        <taxon>Palaeoheterodonta</taxon>
        <taxon>Unionida</taxon>
        <taxon>Unionoidea</taxon>
        <taxon>Unionidae</taxon>
        <taxon>Unioninae</taxon>
        <taxon>Sinanodonta</taxon>
    </lineage>
</organism>
<proteinExistence type="predicted"/>
<feature type="domain" description="HAT C-terminal dimerisation" evidence="1">
    <location>
        <begin position="7"/>
        <end position="84"/>
    </location>
</feature>
<dbReference type="Pfam" id="PF05699">
    <property type="entry name" value="Dimer_Tnp_hAT"/>
    <property type="match status" value="1"/>
</dbReference>
<dbReference type="InterPro" id="IPR008906">
    <property type="entry name" value="HATC_C_dom"/>
</dbReference>
<dbReference type="Proteomes" id="UP001634394">
    <property type="component" value="Unassembled WGS sequence"/>
</dbReference>
<evidence type="ECO:0000313" key="2">
    <source>
        <dbReference type="EMBL" id="KAL3890112.1"/>
    </source>
</evidence>
<dbReference type="EMBL" id="JBJQND010000001">
    <property type="protein sequence ID" value="KAL3890112.1"/>
    <property type="molecule type" value="Genomic_DNA"/>
</dbReference>
<keyword evidence="3" id="KW-1185">Reference proteome</keyword>
<dbReference type="InterPro" id="IPR012337">
    <property type="entry name" value="RNaseH-like_sf"/>
</dbReference>
<evidence type="ECO:0000313" key="3">
    <source>
        <dbReference type="Proteomes" id="UP001634394"/>
    </source>
</evidence>
<protein>
    <recommendedName>
        <fullName evidence="1">HAT C-terminal dimerisation domain-containing protein</fullName>
    </recommendedName>
</protein>
<comment type="caution">
    <text evidence="2">The sequence shown here is derived from an EMBL/GenBank/DDBJ whole genome shotgun (WGS) entry which is preliminary data.</text>
</comment>
<evidence type="ECO:0000259" key="1">
    <source>
        <dbReference type="Pfam" id="PF05699"/>
    </source>
</evidence>